<evidence type="ECO:0000313" key="2">
    <source>
        <dbReference type="Proteomes" id="UP000028194"/>
    </source>
</evidence>
<dbReference type="HOGENOM" id="CLU_126369_0_0_2"/>
<dbReference type="Proteomes" id="UP000028194">
    <property type="component" value="Chromosome"/>
</dbReference>
<dbReference type="AlphaFoldDB" id="A0A075MPB4"/>
<organism evidence="1 2">
    <name type="scientific">Candidatus Nitrososphaera evergladensis SR1</name>
    <dbReference type="NCBI Taxonomy" id="1459636"/>
    <lineage>
        <taxon>Archaea</taxon>
        <taxon>Nitrososphaerota</taxon>
        <taxon>Nitrososphaeria</taxon>
        <taxon>Nitrososphaerales</taxon>
        <taxon>Nitrososphaeraceae</taxon>
        <taxon>Nitrososphaera</taxon>
    </lineage>
</organism>
<keyword evidence="2" id="KW-1185">Reference proteome</keyword>
<evidence type="ECO:0000313" key="1">
    <source>
        <dbReference type="EMBL" id="AIF83391.1"/>
    </source>
</evidence>
<dbReference type="OrthoDB" id="6536at2157"/>
<protein>
    <submittedName>
        <fullName evidence="1">Uncharacterized protein</fullName>
    </submittedName>
</protein>
<dbReference type="GeneID" id="41597124"/>
<reference evidence="1 2" key="1">
    <citation type="journal article" date="2014" name="PLoS ONE">
        <title>Genome Sequence of Candidatus Nitrososphaera evergladensis from Group I.1b Enriched from Everglades Soil Reveals Novel Genomic Features of the Ammonia-Oxidizing Archaea.</title>
        <authorList>
            <person name="Zhalnina K.V."/>
            <person name="Dias R."/>
            <person name="Leonard M.T."/>
            <person name="Dorr de Quadros P."/>
            <person name="Camargo F.A."/>
            <person name="Drew J.C."/>
            <person name="Farmerie W.G."/>
            <person name="Daroub S.H."/>
            <person name="Triplett E.W."/>
        </authorList>
    </citation>
    <scope>NUCLEOTIDE SEQUENCE [LARGE SCALE GENOMIC DNA]</scope>
    <source>
        <strain evidence="1 2">SR1</strain>
    </source>
</reference>
<dbReference type="EMBL" id="CP007174">
    <property type="protein sequence ID" value="AIF83391.1"/>
    <property type="molecule type" value="Genomic_DNA"/>
</dbReference>
<dbReference type="RefSeq" id="WP_148700171.1">
    <property type="nucleotide sequence ID" value="NZ_CP007174.1"/>
</dbReference>
<gene>
    <name evidence="1" type="ORF">NTE_01323</name>
</gene>
<dbReference type="KEGG" id="nev:NTE_01323"/>
<accession>A0A075MPB4</accession>
<sequence length="183" mass="20629">MSEPIDPQEGINVNTQSELRLDEVDLKLIDLLLSGHTTRQSAQILERPLSTIQRRARLLIQNGALKPTFELGYSRLRVKKGFLHVYLDDGNVSDAVDKLLARDGIYSVGAHIGNSDIVGFFVFQDSREVLDLIAWTKQMNGVERVVWSEEVYAMSTSPKLTKILGKNKREKTSKRVTTTTTKK</sequence>
<name>A0A075MPB4_9ARCH</name>
<proteinExistence type="predicted"/>